<dbReference type="GO" id="GO:0015421">
    <property type="term" value="F:ABC-type oligopeptide transporter activity"/>
    <property type="evidence" value="ECO:0007669"/>
    <property type="project" value="TreeGrafter"/>
</dbReference>
<dbReference type="GO" id="GO:0034040">
    <property type="term" value="F:ATPase-coupled lipid transmembrane transporter activity"/>
    <property type="evidence" value="ECO:0007669"/>
    <property type="project" value="InterPro"/>
</dbReference>
<dbReference type="InterPro" id="IPR011917">
    <property type="entry name" value="ABC_transpr_lipidA"/>
</dbReference>
<dbReference type="Proteomes" id="UP000676649">
    <property type="component" value="Chromosome"/>
</dbReference>
<evidence type="ECO:0000259" key="12">
    <source>
        <dbReference type="PROSITE" id="PS50893"/>
    </source>
</evidence>
<dbReference type="PANTHER" id="PTHR43394">
    <property type="entry name" value="ATP-DEPENDENT PERMEASE MDL1, MITOCHONDRIAL"/>
    <property type="match status" value="1"/>
</dbReference>
<evidence type="ECO:0000256" key="7">
    <source>
        <dbReference type="ARBA" id="ARBA00022967"/>
    </source>
</evidence>
<dbReference type="NCBIfam" id="TIGR02203">
    <property type="entry name" value="MsbA_lipidA"/>
    <property type="match status" value="1"/>
</dbReference>
<reference evidence="14" key="1">
    <citation type="submission" date="2021-04" db="EMBL/GenBank/DDBJ databases">
        <title>Draft genome sequence data of methanotrophic Methylovulum sp. strain S1L and Methylomonas sp. strain S2AM isolated from boreal lake water columns.</title>
        <authorList>
            <person name="Rissanen A.J."/>
            <person name="Mangayil R."/>
            <person name="Svenning M.M."/>
            <person name="Khanongnuch R."/>
        </authorList>
    </citation>
    <scope>NUCLEOTIDE SEQUENCE</scope>
    <source>
        <strain evidence="14">S2AM</strain>
    </source>
</reference>
<feature type="transmembrane region" description="Helical" evidence="11">
    <location>
        <begin position="21"/>
        <end position="42"/>
    </location>
</feature>
<dbReference type="InterPro" id="IPR003439">
    <property type="entry name" value="ABC_transporter-like_ATP-bd"/>
</dbReference>
<dbReference type="GO" id="GO:0005886">
    <property type="term" value="C:plasma membrane"/>
    <property type="evidence" value="ECO:0007669"/>
    <property type="project" value="UniProtKB-SubCell"/>
</dbReference>
<evidence type="ECO:0000259" key="13">
    <source>
        <dbReference type="PROSITE" id="PS50929"/>
    </source>
</evidence>
<dbReference type="PANTHER" id="PTHR43394:SF1">
    <property type="entry name" value="ATP-BINDING CASSETTE SUB-FAMILY B MEMBER 10, MITOCHONDRIAL"/>
    <property type="match status" value="1"/>
</dbReference>
<evidence type="ECO:0000256" key="3">
    <source>
        <dbReference type="ARBA" id="ARBA00022475"/>
    </source>
</evidence>
<sequence>MTDGEVYKRLMGFVMPYWRMFIISTCGFGIYAATEPAVVMIIQRIIDSFNNANRAGIELLPLLFIGLFLVRGLGSFLGNYYLARISGNVIHKLRCEIFNHYTRLSVQYFDNQNSGYMISRITNNIGEVTRATSDSIRAFVREGLTAVGLLWYLAYTNWQLSLVFLLVAPVVILMVRYVGKRLKRLSRNMQNTVGSLTHITSEMVAGNRIVKSFGGEQYERERFKESSLENRKQYRKLIMTVSLNNPLMQMVIAFALAGMMYLALVIMKSSTAGEFIGFFTAAFLLPKPIRQLSDANSEILRGIAAAESLFEVLDEPLEVDTGDFTPGRSLGKLEFRNLSFSYASSDRPALDNINLTIEPGQTVALVGASGGGKSTLTNLLPRFYDYQDGEILLDGVELKHYKLAELRKQIALVTQHVTLFNTSVANNIAYGTLENATREQIIEAATAAYAMDFIEQLPQGLDTDIGENGIKLSGGQRQRLALARALLKDAPILILDEATSALDTESERYIQAALNRVMQGRTTLVVAHRLSTIENADVILVIDKGRIIEQGTHQELLAKNSAYARLHKMQFQDSAD</sequence>
<feature type="transmembrane region" description="Helical" evidence="11">
    <location>
        <begin position="160"/>
        <end position="179"/>
    </location>
</feature>
<evidence type="ECO:0000256" key="9">
    <source>
        <dbReference type="ARBA" id="ARBA00023055"/>
    </source>
</evidence>
<evidence type="ECO:0000256" key="11">
    <source>
        <dbReference type="SAM" id="Phobius"/>
    </source>
</evidence>
<organism evidence="14 15">
    <name type="scientific">Methylomonas paludis</name>
    <dbReference type="NCBI Taxonomy" id="1173101"/>
    <lineage>
        <taxon>Bacteria</taxon>
        <taxon>Pseudomonadati</taxon>
        <taxon>Pseudomonadota</taxon>
        <taxon>Gammaproteobacteria</taxon>
        <taxon>Methylococcales</taxon>
        <taxon>Methylococcaceae</taxon>
        <taxon>Methylomonas</taxon>
    </lineage>
</organism>
<dbReference type="Gene3D" id="1.20.1560.10">
    <property type="entry name" value="ABC transporter type 1, transmembrane domain"/>
    <property type="match status" value="1"/>
</dbReference>
<dbReference type="AlphaFoldDB" id="A0A975MRD9"/>
<evidence type="ECO:0000313" key="14">
    <source>
        <dbReference type="EMBL" id="QWF72597.1"/>
    </source>
</evidence>
<dbReference type="SUPFAM" id="SSF52540">
    <property type="entry name" value="P-loop containing nucleoside triphosphate hydrolases"/>
    <property type="match status" value="1"/>
</dbReference>
<evidence type="ECO:0000256" key="4">
    <source>
        <dbReference type="ARBA" id="ARBA00022692"/>
    </source>
</evidence>
<dbReference type="InterPro" id="IPR036640">
    <property type="entry name" value="ABC1_TM_sf"/>
</dbReference>
<dbReference type="GO" id="GO:0005524">
    <property type="term" value="F:ATP binding"/>
    <property type="evidence" value="ECO:0007669"/>
    <property type="project" value="UniProtKB-KW"/>
</dbReference>
<keyword evidence="6" id="KW-0067">ATP-binding</keyword>
<evidence type="ECO:0000256" key="2">
    <source>
        <dbReference type="ARBA" id="ARBA00022448"/>
    </source>
</evidence>
<feature type="transmembrane region" description="Helical" evidence="11">
    <location>
        <begin position="247"/>
        <end position="267"/>
    </location>
</feature>
<dbReference type="CDD" id="cd03251">
    <property type="entry name" value="ABCC_MsbA"/>
    <property type="match status" value="1"/>
</dbReference>
<feature type="domain" description="ABC transmembrane type-1" evidence="13">
    <location>
        <begin position="22"/>
        <end position="301"/>
    </location>
</feature>
<keyword evidence="7" id="KW-1278">Translocase</keyword>
<gene>
    <name evidence="14" type="primary">msbA</name>
    <name evidence="14" type="ORF">KEF85_15115</name>
</gene>
<evidence type="ECO:0000256" key="5">
    <source>
        <dbReference type="ARBA" id="ARBA00022741"/>
    </source>
</evidence>
<evidence type="ECO:0000313" key="15">
    <source>
        <dbReference type="Proteomes" id="UP000676649"/>
    </source>
</evidence>
<dbReference type="CDD" id="cd18552">
    <property type="entry name" value="ABC_6TM_MsbA_like"/>
    <property type="match status" value="1"/>
</dbReference>
<dbReference type="InterPro" id="IPR039421">
    <property type="entry name" value="Type_1_exporter"/>
</dbReference>
<accession>A0A975MRD9</accession>
<dbReference type="PROSITE" id="PS50929">
    <property type="entry name" value="ABC_TM1F"/>
    <property type="match status" value="1"/>
</dbReference>
<name>A0A975MRD9_9GAMM</name>
<dbReference type="InterPro" id="IPR011527">
    <property type="entry name" value="ABC1_TM_dom"/>
</dbReference>
<dbReference type="FunFam" id="3.40.50.300:FF:000140">
    <property type="entry name" value="Lipid A export ATP-binding/permease protein MsbA"/>
    <property type="match status" value="1"/>
</dbReference>
<dbReference type="SMART" id="SM00382">
    <property type="entry name" value="AAA"/>
    <property type="match status" value="1"/>
</dbReference>
<dbReference type="GO" id="GO:0016887">
    <property type="term" value="F:ATP hydrolysis activity"/>
    <property type="evidence" value="ECO:0007669"/>
    <property type="project" value="InterPro"/>
</dbReference>
<proteinExistence type="predicted"/>
<keyword evidence="4 11" id="KW-0812">Transmembrane</keyword>
<keyword evidence="9" id="KW-0445">Lipid transport</keyword>
<keyword evidence="8 11" id="KW-1133">Transmembrane helix</keyword>
<feature type="transmembrane region" description="Helical" evidence="11">
    <location>
        <begin position="62"/>
        <end position="82"/>
    </location>
</feature>
<dbReference type="SUPFAM" id="SSF90123">
    <property type="entry name" value="ABC transporter transmembrane region"/>
    <property type="match status" value="1"/>
</dbReference>
<evidence type="ECO:0000256" key="1">
    <source>
        <dbReference type="ARBA" id="ARBA00004651"/>
    </source>
</evidence>
<dbReference type="KEGG" id="mpad:KEF85_15115"/>
<keyword evidence="15" id="KW-1185">Reference proteome</keyword>
<keyword evidence="3" id="KW-1003">Cell membrane</keyword>
<dbReference type="PROSITE" id="PS50893">
    <property type="entry name" value="ABC_TRANSPORTER_2"/>
    <property type="match status" value="1"/>
</dbReference>
<protein>
    <submittedName>
        <fullName evidence="14">Lipid A export permease/ATP-binding protein MsbA</fullName>
    </submittedName>
</protein>
<dbReference type="Pfam" id="PF00005">
    <property type="entry name" value="ABC_tran"/>
    <property type="match status" value="1"/>
</dbReference>
<dbReference type="InterPro" id="IPR003593">
    <property type="entry name" value="AAA+_ATPase"/>
</dbReference>
<keyword evidence="10 11" id="KW-0472">Membrane</keyword>
<dbReference type="InterPro" id="IPR017871">
    <property type="entry name" value="ABC_transporter-like_CS"/>
</dbReference>
<dbReference type="InterPro" id="IPR027417">
    <property type="entry name" value="P-loop_NTPase"/>
</dbReference>
<keyword evidence="5" id="KW-0547">Nucleotide-binding</keyword>
<dbReference type="Gene3D" id="3.40.50.300">
    <property type="entry name" value="P-loop containing nucleotide triphosphate hydrolases"/>
    <property type="match status" value="1"/>
</dbReference>
<dbReference type="EMBL" id="CP073754">
    <property type="protein sequence ID" value="QWF72597.1"/>
    <property type="molecule type" value="Genomic_DNA"/>
</dbReference>
<evidence type="ECO:0000256" key="8">
    <source>
        <dbReference type="ARBA" id="ARBA00022989"/>
    </source>
</evidence>
<feature type="domain" description="ABC transporter" evidence="12">
    <location>
        <begin position="333"/>
        <end position="569"/>
    </location>
</feature>
<dbReference type="Pfam" id="PF00664">
    <property type="entry name" value="ABC_membrane"/>
    <property type="match status" value="1"/>
</dbReference>
<comment type="subcellular location">
    <subcellularLocation>
        <location evidence="1">Cell membrane</location>
        <topology evidence="1">Multi-pass membrane protein</topology>
    </subcellularLocation>
</comment>
<evidence type="ECO:0000256" key="10">
    <source>
        <dbReference type="ARBA" id="ARBA00023136"/>
    </source>
</evidence>
<dbReference type="PROSITE" id="PS00211">
    <property type="entry name" value="ABC_TRANSPORTER_1"/>
    <property type="match status" value="1"/>
</dbReference>
<keyword evidence="2" id="KW-0813">Transport</keyword>
<evidence type="ECO:0000256" key="6">
    <source>
        <dbReference type="ARBA" id="ARBA00022840"/>
    </source>
</evidence>
<dbReference type="RefSeq" id="WP_215585191.1">
    <property type="nucleotide sequence ID" value="NZ_CP073754.1"/>
</dbReference>